<sequence>MSDGRRSTQRQWWLRLSLSLVIGAGFCFALIRRIELVPPDPWVPAWVLPSYLATLVAYFVFRAGRWHYLVAPLADPREESIGLRTTLPVSMAGTMWIMVLPLRLGELARPLFLAQKSKIGVGQALGTVAIERVVDGLFVCGLFFASLPLLPEVHGEQALAVERLRSLGLLASGGLFAVLVVLLAMALSPVRVGRLVAATIGRVIPRLADKLELLARSVAEGLAALPSVAPLLKFLAGTVAYWGANALGTWLLARGCGLDISFPAALAMMSVLGISLLIPGGPGQFGIFHYGMILGLSMFVSEAVVHEQGSVFIFWMFVTQLSMGVVLGVIAQRMLALDWRATLSGSPSAPPDTSPGTEPSDPHS</sequence>
<feature type="transmembrane region" description="Helical" evidence="7">
    <location>
        <begin position="234"/>
        <end position="253"/>
    </location>
</feature>
<protein>
    <recommendedName>
        <fullName evidence="10">Flippase-like domain-containing protein</fullName>
    </recommendedName>
</protein>
<evidence type="ECO:0000256" key="1">
    <source>
        <dbReference type="ARBA" id="ARBA00004651"/>
    </source>
</evidence>
<dbReference type="AlphaFoldDB" id="A0A2S9YW45"/>
<reference evidence="8 9" key="1">
    <citation type="submission" date="2018-03" db="EMBL/GenBank/DDBJ databases">
        <title>Draft Genome Sequences of the Obligatory Marine Myxobacteria Enhygromyxa salina SWB007.</title>
        <authorList>
            <person name="Poehlein A."/>
            <person name="Moghaddam J.A."/>
            <person name="Harms H."/>
            <person name="Alanjari M."/>
            <person name="Koenig G.M."/>
            <person name="Daniel R."/>
            <person name="Schaeberle T.F."/>
        </authorList>
    </citation>
    <scope>NUCLEOTIDE SEQUENCE [LARGE SCALE GENOMIC DNA]</scope>
    <source>
        <strain evidence="8 9">SWB007</strain>
    </source>
</reference>
<feature type="transmembrane region" description="Helical" evidence="7">
    <location>
        <begin position="12"/>
        <end position="31"/>
    </location>
</feature>
<evidence type="ECO:0000256" key="3">
    <source>
        <dbReference type="ARBA" id="ARBA00022692"/>
    </source>
</evidence>
<evidence type="ECO:0000256" key="6">
    <source>
        <dbReference type="SAM" id="MobiDB-lite"/>
    </source>
</evidence>
<evidence type="ECO:0000256" key="5">
    <source>
        <dbReference type="ARBA" id="ARBA00023136"/>
    </source>
</evidence>
<evidence type="ECO:0008006" key="10">
    <source>
        <dbReference type="Google" id="ProtNLM"/>
    </source>
</evidence>
<proteinExistence type="predicted"/>
<dbReference type="EMBL" id="PVNL01000029">
    <property type="protein sequence ID" value="PRQ09269.1"/>
    <property type="molecule type" value="Genomic_DNA"/>
</dbReference>
<feature type="transmembrane region" description="Helical" evidence="7">
    <location>
        <begin position="260"/>
        <end position="281"/>
    </location>
</feature>
<evidence type="ECO:0000256" key="4">
    <source>
        <dbReference type="ARBA" id="ARBA00022989"/>
    </source>
</evidence>
<keyword evidence="4 7" id="KW-1133">Transmembrane helix</keyword>
<dbReference type="Pfam" id="PF03706">
    <property type="entry name" value="LPG_synthase_TM"/>
    <property type="match status" value="1"/>
</dbReference>
<evidence type="ECO:0000313" key="9">
    <source>
        <dbReference type="Proteomes" id="UP000238823"/>
    </source>
</evidence>
<keyword evidence="5 7" id="KW-0472">Membrane</keyword>
<evidence type="ECO:0000313" key="8">
    <source>
        <dbReference type="EMBL" id="PRQ09269.1"/>
    </source>
</evidence>
<feature type="transmembrane region" description="Helical" evidence="7">
    <location>
        <begin position="167"/>
        <end position="187"/>
    </location>
</feature>
<dbReference type="InterPro" id="IPR022791">
    <property type="entry name" value="L-PG_synthase/AglD"/>
</dbReference>
<gene>
    <name evidence="8" type="ORF">ENSA7_09600</name>
</gene>
<evidence type="ECO:0000256" key="2">
    <source>
        <dbReference type="ARBA" id="ARBA00022475"/>
    </source>
</evidence>
<feature type="region of interest" description="Disordered" evidence="6">
    <location>
        <begin position="344"/>
        <end position="364"/>
    </location>
</feature>
<evidence type="ECO:0000256" key="7">
    <source>
        <dbReference type="SAM" id="Phobius"/>
    </source>
</evidence>
<keyword evidence="2" id="KW-1003">Cell membrane</keyword>
<comment type="caution">
    <text evidence="8">The sequence shown here is derived from an EMBL/GenBank/DDBJ whole genome shotgun (WGS) entry which is preliminary data.</text>
</comment>
<name>A0A2S9YW45_9BACT</name>
<keyword evidence="3 7" id="KW-0812">Transmembrane</keyword>
<dbReference type="PANTHER" id="PTHR39087:SF2">
    <property type="entry name" value="UPF0104 MEMBRANE PROTEIN MJ1595"/>
    <property type="match status" value="1"/>
</dbReference>
<comment type="subcellular location">
    <subcellularLocation>
        <location evidence="1">Cell membrane</location>
        <topology evidence="1">Multi-pass membrane protein</topology>
    </subcellularLocation>
</comment>
<dbReference type="GO" id="GO:0005886">
    <property type="term" value="C:plasma membrane"/>
    <property type="evidence" value="ECO:0007669"/>
    <property type="project" value="UniProtKB-SubCell"/>
</dbReference>
<feature type="transmembrane region" description="Helical" evidence="7">
    <location>
        <begin position="312"/>
        <end position="331"/>
    </location>
</feature>
<dbReference type="Proteomes" id="UP000238823">
    <property type="component" value="Unassembled WGS sequence"/>
</dbReference>
<feature type="transmembrane region" description="Helical" evidence="7">
    <location>
        <begin position="43"/>
        <end position="61"/>
    </location>
</feature>
<organism evidence="8 9">
    <name type="scientific">Enhygromyxa salina</name>
    <dbReference type="NCBI Taxonomy" id="215803"/>
    <lineage>
        <taxon>Bacteria</taxon>
        <taxon>Pseudomonadati</taxon>
        <taxon>Myxococcota</taxon>
        <taxon>Polyangia</taxon>
        <taxon>Nannocystales</taxon>
        <taxon>Nannocystaceae</taxon>
        <taxon>Enhygromyxa</taxon>
    </lineage>
</organism>
<dbReference type="PANTHER" id="PTHR39087">
    <property type="entry name" value="UPF0104 MEMBRANE PROTEIN MJ1595"/>
    <property type="match status" value="1"/>
</dbReference>
<accession>A0A2S9YW45</accession>